<proteinExistence type="predicted"/>
<feature type="repeat" description="TPR" evidence="3">
    <location>
        <begin position="170"/>
        <end position="203"/>
    </location>
</feature>
<dbReference type="Gene3D" id="1.25.40.1040">
    <property type="match status" value="1"/>
</dbReference>
<evidence type="ECO:0000313" key="6">
    <source>
        <dbReference type="Proteomes" id="UP000243217"/>
    </source>
</evidence>
<dbReference type="Pfam" id="PF12569">
    <property type="entry name" value="NatA_aux_su"/>
    <property type="match status" value="1"/>
</dbReference>
<keyword evidence="1" id="KW-0677">Repeat</keyword>
<dbReference type="SMART" id="SM00028">
    <property type="entry name" value="TPR"/>
    <property type="match status" value="11"/>
</dbReference>
<dbReference type="SUPFAM" id="SSF48452">
    <property type="entry name" value="TPR-like"/>
    <property type="match status" value="3"/>
</dbReference>
<evidence type="ECO:0000313" key="5">
    <source>
        <dbReference type="EMBL" id="OQR95665.1"/>
    </source>
</evidence>
<dbReference type="Gene3D" id="1.25.40.1010">
    <property type="match status" value="1"/>
</dbReference>
<dbReference type="InterPro" id="IPR011990">
    <property type="entry name" value="TPR-like_helical_dom_sf"/>
</dbReference>
<dbReference type="STRING" id="74557.A0A1V9ZCD5"/>
<dbReference type="PANTHER" id="PTHR22767:SF2">
    <property type="entry name" value="N(ALPHA)-ACETYLTRANSFERASE 15_16, ISOFORM A"/>
    <property type="match status" value="1"/>
</dbReference>
<dbReference type="GO" id="GO:0016740">
    <property type="term" value="F:transferase activity"/>
    <property type="evidence" value="ECO:0007669"/>
    <property type="project" value="UniProtKB-KW"/>
</dbReference>
<dbReference type="Proteomes" id="UP000243217">
    <property type="component" value="Unassembled WGS sequence"/>
</dbReference>
<feature type="repeat" description="TPR" evidence="3">
    <location>
        <begin position="100"/>
        <end position="133"/>
    </location>
</feature>
<organism evidence="5 6">
    <name type="scientific">Thraustotheca clavata</name>
    <dbReference type="NCBI Taxonomy" id="74557"/>
    <lineage>
        <taxon>Eukaryota</taxon>
        <taxon>Sar</taxon>
        <taxon>Stramenopiles</taxon>
        <taxon>Oomycota</taxon>
        <taxon>Saprolegniomycetes</taxon>
        <taxon>Saprolegniales</taxon>
        <taxon>Achlyaceae</taxon>
        <taxon>Thraustotheca</taxon>
    </lineage>
</organism>
<dbReference type="CDD" id="cd00761">
    <property type="entry name" value="Glyco_tranf_GTA_type"/>
    <property type="match status" value="1"/>
</dbReference>
<feature type="repeat" description="TPR" evidence="3">
    <location>
        <begin position="1159"/>
        <end position="1192"/>
    </location>
</feature>
<comment type="caution">
    <text evidence="5">The sequence shown here is derived from an EMBL/GenBank/DDBJ whole genome shotgun (WGS) entry which is preliminary data.</text>
</comment>
<dbReference type="Gene3D" id="1.25.40.10">
    <property type="entry name" value="Tetratricopeptide repeat domain"/>
    <property type="match status" value="2"/>
</dbReference>
<dbReference type="Pfam" id="PF13414">
    <property type="entry name" value="TPR_11"/>
    <property type="match status" value="1"/>
</dbReference>
<dbReference type="SUPFAM" id="SSF81901">
    <property type="entry name" value="HCP-like"/>
    <property type="match status" value="1"/>
</dbReference>
<dbReference type="Gene3D" id="3.90.550.10">
    <property type="entry name" value="Spore Coat Polysaccharide Biosynthesis Protein SpsA, Chain A"/>
    <property type="match status" value="1"/>
</dbReference>
<feature type="repeat" description="TPR" evidence="3">
    <location>
        <begin position="204"/>
        <end position="237"/>
    </location>
</feature>
<dbReference type="InterPro" id="IPR021183">
    <property type="entry name" value="NatA_aux_su"/>
</dbReference>
<dbReference type="PANTHER" id="PTHR22767">
    <property type="entry name" value="N-TERMINAL ACETYLTRANSFERASE-RELATED"/>
    <property type="match status" value="1"/>
</dbReference>
<dbReference type="Gene3D" id="3.40.50.11380">
    <property type="match status" value="1"/>
</dbReference>
<dbReference type="InterPro" id="IPR029044">
    <property type="entry name" value="Nucleotide-diphossugar_trans"/>
</dbReference>
<dbReference type="EMBL" id="JNBS01002063">
    <property type="protein sequence ID" value="OQR95665.1"/>
    <property type="molecule type" value="Genomic_DNA"/>
</dbReference>
<evidence type="ECO:0000256" key="1">
    <source>
        <dbReference type="ARBA" id="ARBA00022737"/>
    </source>
</evidence>
<evidence type="ECO:0000256" key="3">
    <source>
        <dbReference type="PROSITE-ProRule" id="PRU00339"/>
    </source>
</evidence>
<accession>A0A1V9ZCD5</accession>
<dbReference type="OrthoDB" id="10263032at2759"/>
<gene>
    <name evidence="5" type="ORF">THRCLA_07678</name>
</gene>
<dbReference type="PROSITE" id="PS50005">
    <property type="entry name" value="TPR"/>
    <property type="match status" value="4"/>
</dbReference>
<name>A0A1V9ZCD5_9STRA</name>
<feature type="compositionally biased region" description="Basic and acidic residues" evidence="4">
    <location>
        <begin position="1700"/>
        <end position="1711"/>
    </location>
</feature>
<evidence type="ECO:0000256" key="4">
    <source>
        <dbReference type="SAM" id="MobiDB-lite"/>
    </source>
</evidence>
<dbReference type="Pfam" id="PF13181">
    <property type="entry name" value="TPR_8"/>
    <property type="match status" value="2"/>
</dbReference>
<feature type="compositionally biased region" description="Basic and acidic residues" evidence="4">
    <location>
        <begin position="1682"/>
        <end position="1691"/>
    </location>
</feature>
<keyword evidence="2 3" id="KW-0802">TPR repeat</keyword>
<keyword evidence="5" id="KW-0808">Transferase</keyword>
<reference evidence="5 6" key="1">
    <citation type="journal article" date="2014" name="Genome Biol. Evol.">
        <title>The secreted proteins of Achlya hypogyna and Thraustotheca clavata identify the ancestral oomycete secretome and reveal gene acquisitions by horizontal gene transfer.</title>
        <authorList>
            <person name="Misner I."/>
            <person name="Blouin N."/>
            <person name="Leonard G."/>
            <person name="Richards T.A."/>
            <person name="Lane C.E."/>
        </authorList>
    </citation>
    <scope>NUCLEOTIDE SEQUENCE [LARGE SCALE GENOMIC DNA]</scope>
    <source>
        <strain evidence="5 6">ATCC 34112</strain>
    </source>
</reference>
<keyword evidence="6" id="KW-1185">Reference proteome</keyword>
<protein>
    <submittedName>
        <fullName evidence="5">N-terminal acetyltransferase A complex subunit nat1</fullName>
    </submittedName>
</protein>
<dbReference type="Gene3D" id="3.40.50.2000">
    <property type="entry name" value="Glycogen Phosphorylase B"/>
    <property type="match status" value="1"/>
</dbReference>
<sequence length="1920" mass="219260">MKWMLVTYAAASVVNNAIISQSNKAIEISFQEPCTQFNMTYESNLARNCYENLLATNVESFTTYYNYAKLLHDQFNDIKAIDAFQIAASLAQRPFDAKEIDAINTLGLMLQQLNRIQEAIDVWEKAIEYEENINYIPLLTSLSMAYYELGMNDEALNMLLRALAIASEQAHIHHNLGCIYHRIGKYSQAMYHLLKCTELNPAMDVAFTGLGLLYTNVGDTKKSIQAYESAISLLEMQMSSNLDNIKLQLATATLPRVAESMENIIESRDLFIHHLDLLQKKPLQLNDVFMNSIGGGSMGYYLIYQGGIDRQWREQLAKIYQKNVKSLSNIAPHVLKNKASTNLYKSEARKIRFGVVSSFLYAHSVGLLLQGVLTQLDMTKFEIYILRFPSKEDNVTQRIRDHATYDYVLPQDIFQAQKIIASLELDIILYSEIGMDPYTYFLSFSQLALRSIVFWGHAITSGIPTIDFAITSQLFKSHQDHYLECLYTQKGLTTAFYPPSLMHVNMNDDIVREMKALNKTIYLVPQTVYKLHPAFDSLMQRILESHENSIMVFLSDPISELTELVKSRWQRHVFNVVVLDTFPVGGGRSSFEIFGVGTPIVVHEQRTTILQLTAAMYHQMDIHDLIAYSDDDYVAKALAVGRNASYRDELCRLILSRNAILYNQSSVVDEWTTMLETILDIPPPSREHCPLFDSDDPIIFGVYITISVLYESFAFEVRASQRHDSDKLALVFGQKHNVEPLYIAFVATILYRGVARLDQPVVAQIQVPSPIFPSDTINVEVRYGDDLDLTVHHYLWKYRIPTTSSSVALVANAVRSVVGNVDMTMEWRSVRDRYFEKDYAPRPVTETCVTLVLTTCKRLHLFLETMKSIQALDIDNWICMTIVIDDHSSSSDRQYMEQHFPHIRFIYTRHKGHAHSMNTLMHLVSTRFVLYVEDDWVFVNEHRNFISDALAIFNATWNDPHQRIVQVLLNDQRSGWKHKVGDSKYRVLEFALTNPTHEFAYWPGFSLNPGIWDLHRLKAQNLSFNTASDIFEREFSLGVLYAGLHVATLSYTCAEHIGAPPGSNASAYVLNGLPRRFDLPSAMSKQLPSRENTLFRSIVKYYEIKQYKKGLKAADAILKKFPEHGETLAMKGLTLNCMGKKEEAYEFVRQGVKRDLKSHVCWHVYGLLYRSDRNYAEAIKCYRQALRIDPDNAQILRDLYLLQVQMRDLKGYCETRRMFLQLKPNNRNNWIGLAIAHHLNGTLQTAIDILDKYNATLDTSREANYDDSEMYLYQNEILMEMGDIPKCLAHLETIKPYVLDTLVWRQRKAECLILNGEFDAATAIYDELFEINMDNYTYNRGIQAALCQQPEWLKVKSLPSITEELSAANKATLIEYYNKSSDSPTHCRIALDLLSGDQLKTKLDAYLRRGLKKGIPSLGSDIKSLYRKKDSRDIVSALLAVYLKEEQSVPPQEWVWRLYLAAQHYDRLRDINQALSFIDKCLAHTPTVLEFYQMKGRILKHAGDYSAAATIVDEGRKLDLADRYINNKTTKYMLRANRIPEAEATIALFTRHEGDPQLNLYEMQCMWYENGVAASHARLHAHGPALKKFAAVEKHFNDFIDDQFDFHSYCMRKMTLRAYLQMLRMCDTLLNHKVMVQAIHGAIAVHLRRHDTPQSAPEEVAAPVKMTAAEKAKAKRAAAKARKAEFRKTEEANLQSQLQKEQEAAEREKMDKNKKKQAQRRDQPVDTDPLGEALLAKAPLEEAWRLVSILKEYVPNAVETQAAAFDVAFRQQKYLLCLQALLAAPRDTWSAQMLPRLVQLYSATDLAPLTSKLLNEAKPVLFHGAKDLAGVVAAAKSAIGASSLEWRVAVAESACLVDSKNKSWIFAWLLEDKAQGAVTAYESALALVKRFFDAKEQTTFLSKVKELFPYATAFGNNYTH</sequence>
<dbReference type="InterPro" id="IPR019734">
    <property type="entry name" value="TPR_rpt"/>
</dbReference>
<dbReference type="FunFam" id="1.25.40.1040:FF:000003">
    <property type="entry name" value="N-terminal acetyltransferase A, auxiliary subunit"/>
    <property type="match status" value="1"/>
</dbReference>
<evidence type="ECO:0000256" key="2">
    <source>
        <dbReference type="ARBA" id="ARBA00022803"/>
    </source>
</evidence>
<feature type="region of interest" description="Disordered" evidence="4">
    <location>
        <begin position="1678"/>
        <end position="1730"/>
    </location>
</feature>
<dbReference type="GO" id="GO:0005737">
    <property type="term" value="C:cytoplasm"/>
    <property type="evidence" value="ECO:0007669"/>
    <property type="project" value="UniProtKB-ARBA"/>
</dbReference>
<dbReference type="SUPFAM" id="SSF53448">
    <property type="entry name" value="Nucleotide-diphospho-sugar transferases"/>
    <property type="match status" value="1"/>
</dbReference>